<evidence type="ECO:0000313" key="3">
    <source>
        <dbReference type="Proteomes" id="UP000614350"/>
    </source>
</evidence>
<dbReference type="EMBL" id="JACSEA010000024">
    <property type="protein sequence ID" value="KAF7378799.1"/>
    <property type="molecule type" value="Genomic_DNA"/>
</dbReference>
<feature type="compositionally biased region" description="Polar residues" evidence="1">
    <location>
        <begin position="32"/>
        <end position="48"/>
    </location>
</feature>
<feature type="region of interest" description="Disordered" evidence="1">
    <location>
        <begin position="8"/>
        <end position="75"/>
    </location>
</feature>
<feature type="region of interest" description="Disordered" evidence="1">
    <location>
        <begin position="81"/>
        <end position="100"/>
    </location>
</feature>
<dbReference type="Proteomes" id="UP000614350">
    <property type="component" value="Unassembled WGS sequence"/>
</dbReference>
<feature type="compositionally biased region" description="Basic and acidic residues" evidence="1">
    <location>
        <begin position="81"/>
        <end position="92"/>
    </location>
</feature>
<dbReference type="AlphaFoldDB" id="A0A834MP58"/>
<feature type="compositionally biased region" description="Basic and acidic residues" evidence="1">
    <location>
        <begin position="50"/>
        <end position="75"/>
    </location>
</feature>
<keyword evidence="3" id="KW-1185">Reference proteome</keyword>
<sequence length="100" mass="11134">MVVVVVVEDGGGGGNCESPPRPGRRSRGRPGNNTSQLQPTPRVQSPITQHLEKAKADDAPEGRKEERKEGRKEGWEMIARFERQEIEEPKCEGEEDLVTI</sequence>
<evidence type="ECO:0000256" key="1">
    <source>
        <dbReference type="SAM" id="MobiDB-lite"/>
    </source>
</evidence>
<evidence type="ECO:0000313" key="2">
    <source>
        <dbReference type="EMBL" id="KAF7378799.1"/>
    </source>
</evidence>
<protein>
    <submittedName>
        <fullName evidence="2">Uncharacterized protein</fullName>
    </submittedName>
</protein>
<reference evidence="2" key="1">
    <citation type="journal article" date="2020" name="G3 (Bethesda)">
        <title>High-Quality Assemblies for Three Invasive Social Wasps from the &lt;i&gt;Vespula&lt;/i&gt; Genus.</title>
        <authorList>
            <person name="Harrop T.W.R."/>
            <person name="Guhlin J."/>
            <person name="McLaughlin G.M."/>
            <person name="Permina E."/>
            <person name="Stockwell P."/>
            <person name="Gilligan J."/>
            <person name="Le Lec M.F."/>
            <person name="Gruber M.A.M."/>
            <person name="Quinn O."/>
            <person name="Lovegrove M."/>
            <person name="Duncan E.J."/>
            <person name="Remnant E.J."/>
            <person name="Van Eeckhoven J."/>
            <person name="Graham B."/>
            <person name="Knapp R.A."/>
            <person name="Langford K.W."/>
            <person name="Kronenberg Z."/>
            <person name="Press M.O."/>
            <person name="Eacker S.M."/>
            <person name="Wilson-Rankin E.E."/>
            <person name="Purcell J."/>
            <person name="Lester P.J."/>
            <person name="Dearden P.K."/>
        </authorList>
    </citation>
    <scope>NUCLEOTIDE SEQUENCE</scope>
    <source>
        <strain evidence="2">Marl-1</strain>
    </source>
</reference>
<gene>
    <name evidence="2" type="ORF">HZH66_015033</name>
</gene>
<comment type="caution">
    <text evidence="2">The sequence shown here is derived from an EMBL/GenBank/DDBJ whole genome shotgun (WGS) entry which is preliminary data.</text>
</comment>
<organism evidence="2 3">
    <name type="scientific">Vespula vulgaris</name>
    <name type="common">Yellow jacket</name>
    <name type="synonym">Wasp</name>
    <dbReference type="NCBI Taxonomy" id="7454"/>
    <lineage>
        <taxon>Eukaryota</taxon>
        <taxon>Metazoa</taxon>
        <taxon>Ecdysozoa</taxon>
        <taxon>Arthropoda</taxon>
        <taxon>Hexapoda</taxon>
        <taxon>Insecta</taxon>
        <taxon>Pterygota</taxon>
        <taxon>Neoptera</taxon>
        <taxon>Endopterygota</taxon>
        <taxon>Hymenoptera</taxon>
        <taxon>Apocrita</taxon>
        <taxon>Aculeata</taxon>
        <taxon>Vespoidea</taxon>
        <taxon>Vespidae</taxon>
        <taxon>Vespinae</taxon>
        <taxon>Vespula</taxon>
    </lineage>
</organism>
<name>A0A834MP58_VESVU</name>
<accession>A0A834MP58</accession>
<proteinExistence type="predicted"/>